<dbReference type="Proteomes" id="UP001589568">
    <property type="component" value="Unassembled WGS sequence"/>
</dbReference>
<name>A0ABV5P0Z3_9ACTN</name>
<reference evidence="2 3" key="1">
    <citation type="submission" date="2024-09" db="EMBL/GenBank/DDBJ databases">
        <authorList>
            <person name="Sun Q."/>
            <person name="Mori K."/>
        </authorList>
    </citation>
    <scope>NUCLEOTIDE SEQUENCE [LARGE SCALE GENOMIC DNA]</scope>
    <source>
        <strain evidence="2 3">JCM 3324</strain>
    </source>
</reference>
<comment type="caution">
    <text evidence="2">The sequence shown here is derived from an EMBL/GenBank/DDBJ whole genome shotgun (WGS) entry which is preliminary data.</text>
</comment>
<gene>
    <name evidence="2" type="ORF">ACFFR3_42650</name>
</gene>
<protein>
    <recommendedName>
        <fullName evidence="4">Lipoprotein</fullName>
    </recommendedName>
</protein>
<keyword evidence="3" id="KW-1185">Reference proteome</keyword>
<dbReference type="RefSeq" id="WP_345405067.1">
    <property type="nucleotide sequence ID" value="NZ_BAAAXS010000001.1"/>
</dbReference>
<feature type="compositionally biased region" description="Low complexity" evidence="1">
    <location>
        <begin position="165"/>
        <end position="176"/>
    </location>
</feature>
<proteinExistence type="predicted"/>
<evidence type="ECO:0000313" key="2">
    <source>
        <dbReference type="EMBL" id="MFB9476238.1"/>
    </source>
</evidence>
<feature type="region of interest" description="Disordered" evidence="1">
    <location>
        <begin position="152"/>
        <end position="176"/>
    </location>
</feature>
<evidence type="ECO:0000256" key="1">
    <source>
        <dbReference type="SAM" id="MobiDB-lite"/>
    </source>
</evidence>
<sequence length="176" mass="18315">MVDVSRPRDVRDAAPVGTVRVAGTVSRLRRAGAVLSLAVASALMLAGCGGQAEAGKGTGPAAGKEGSRTYTIEQLAAEVGCTATITLKAMDYRQGECTSDGIPYVFLDFATATGQREWLDYAEMYGGLYLRGDRWVLSAKSKSFMQELSGKLGGTVEENGGHSGHGASASPSSTHH</sequence>
<accession>A0ABV5P0Z3</accession>
<evidence type="ECO:0008006" key="4">
    <source>
        <dbReference type="Google" id="ProtNLM"/>
    </source>
</evidence>
<evidence type="ECO:0000313" key="3">
    <source>
        <dbReference type="Proteomes" id="UP001589568"/>
    </source>
</evidence>
<dbReference type="EMBL" id="JBHMCF010000046">
    <property type="protein sequence ID" value="MFB9476238.1"/>
    <property type="molecule type" value="Genomic_DNA"/>
</dbReference>
<organism evidence="2 3">
    <name type="scientific">Nonomuraea salmonea</name>
    <dbReference type="NCBI Taxonomy" id="46181"/>
    <lineage>
        <taxon>Bacteria</taxon>
        <taxon>Bacillati</taxon>
        <taxon>Actinomycetota</taxon>
        <taxon>Actinomycetes</taxon>
        <taxon>Streptosporangiales</taxon>
        <taxon>Streptosporangiaceae</taxon>
        <taxon>Nonomuraea</taxon>
    </lineage>
</organism>